<evidence type="ECO:0000313" key="2">
    <source>
        <dbReference type="EMBL" id="ABD26535.1"/>
    </source>
</evidence>
<dbReference type="RefSeq" id="WP_011445744.1">
    <property type="nucleotide sequence ID" value="NC_007794.1"/>
</dbReference>
<evidence type="ECO:0000256" key="1">
    <source>
        <dbReference type="SAM" id="SignalP"/>
    </source>
</evidence>
<organism evidence="2 3">
    <name type="scientific">Novosphingobium aromaticivorans (strain ATCC 700278 / DSM 12444 / CCUG 56034 / CIP 105152 / NBRC 16084 / F199)</name>
    <dbReference type="NCBI Taxonomy" id="279238"/>
    <lineage>
        <taxon>Bacteria</taxon>
        <taxon>Pseudomonadati</taxon>
        <taxon>Pseudomonadota</taxon>
        <taxon>Alphaproteobacteria</taxon>
        <taxon>Sphingomonadales</taxon>
        <taxon>Sphingomonadaceae</taxon>
        <taxon>Novosphingobium</taxon>
    </lineage>
</organism>
<dbReference type="eggNOG" id="ENOG5032RY1">
    <property type="taxonomic scope" value="Bacteria"/>
</dbReference>
<keyword evidence="3" id="KW-1185">Reference proteome</keyword>
<name>Q2G6I8_NOVAD</name>
<sequence>MNRRQACTGLALAVATLAARPVFAAEAIPPLVPAGFRVPTHVEGKGSRLVPLGPALVKVDYDAYMSSIEHLQRTFTRSTAWPHPGITAAEAMVDMETEQARFAARKSFAYAVLTPDGTRERGCVYVQPSPVAAYDAVVRMWVTKAEYDAGFDAELHAWVTGWIARDWPFAKVAYPGRTTGWQEWDALAAGQ</sequence>
<dbReference type="STRING" id="279238.Saro_2096"/>
<dbReference type="KEGG" id="nar:Saro_2096"/>
<dbReference type="Proteomes" id="UP000009134">
    <property type="component" value="Chromosome"/>
</dbReference>
<feature type="signal peptide" evidence="1">
    <location>
        <begin position="1"/>
        <end position="24"/>
    </location>
</feature>
<protein>
    <submittedName>
        <fullName evidence="2">Twin-arginine translocation pathway signal</fullName>
    </submittedName>
</protein>
<reference evidence="3" key="1">
    <citation type="submission" date="2006-01" db="EMBL/GenBank/DDBJ databases">
        <title>Complete sequence of Novosphingobium aromaticivorans DSM 12444.</title>
        <authorList>
            <consortium name="US DOE Joint Genome Institute"/>
            <person name="Copeland A."/>
            <person name="Lucas S."/>
            <person name="Lapidus A."/>
            <person name="Barry K."/>
            <person name="Detter J.C."/>
            <person name="Glavina T."/>
            <person name="Hammon N."/>
            <person name="Israni S."/>
            <person name="Pitluck S."/>
            <person name="Chain P."/>
            <person name="Malfatti S."/>
            <person name="Shin M."/>
            <person name="Vergez L."/>
            <person name="Schmutz J."/>
            <person name="Larimer F."/>
            <person name="Land M."/>
            <person name="Kyrpides N."/>
            <person name="Ivanova N."/>
            <person name="Fredrickson J."/>
            <person name="Balkwill D."/>
            <person name="Romine M.F."/>
            <person name="Richardson P."/>
        </authorList>
    </citation>
    <scope>NUCLEOTIDE SEQUENCE [LARGE SCALE GENOMIC DNA]</scope>
    <source>
        <strain evidence="3">ATCC 700278 / DSM 12444 / CCUG 56034 / CIP 105152 / NBRC 16084 / F199</strain>
    </source>
</reference>
<keyword evidence="1" id="KW-0732">Signal</keyword>
<feature type="chain" id="PRO_5004208051" evidence="1">
    <location>
        <begin position="25"/>
        <end position="191"/>
    </location>
</feature>
<accession>Q2G6I8</accession>
<proteinExistence type="predicted"/>
<dbReference type="HOGENOM" id="CLU_135672_0_0_5"/>
<gene>
    <name evidence="2" type="ordered locus">Saro_2096</name>
</gene>
<evidence type="ECO:0000313" key="3">
    <source>
        <dbReference type="Proteomes" id="UP000009134"/>
    </source>
</evidence>
<dbReference type="EMBL" id="CP000248">
    <property type="protein sequence ID" value="ABD26535.1"/>
    <property type="molecule type" value="Genomic_DNA"/>
</dbReference>
<dbReference type="AlphaFoldDB" id="Q2G6I8"/>